<feature type="transmembrane region" description="Helical" evidence="6">
    <location>
        <begin position="429"/>
        <end position="452"/>
    </location>
</feature>
<name>A0A0L0C8I5_LUCCU</name>
<feature type="transmembrane region" description="Helical" evidence="6">
    <location>
        <begin position="359"/>
        <end position="383"/>
    </location>
</feature>
<evidence type="ECO:0000256" key="1">
    <source>
        <dbReference type="ARBA" id="ARBA00004141"/>
    </source>
</evidence>
<dbReference type="OMA" id="CCNINAF"/>
<dbReference type="EMBL" id="JRES01000760">
    <property type="protein sequence ID" value="KNC28542.1"/>
    <property type="molecule type" value="Genomic_DNA"/>
</dbReference>
<dbReference type="STRING" id="7375.A0A0L0C8I5"/>
<keyword evidence="3 6" id="KW-1133">Transmembrane helix</keyword>
<keyword evidence="5" id="KW-0325">Glycoprotein</keyword>
<keyword evidence="4 6" id="KW-0472">Membrane</keyword>
<feature type="transmembrane region" description="Helical" evidence="6">
    <location>
        <begin position="615"/>
        <end position="635"/>
    </location>
</feature>
<evidence type="ECO:0000313" key="9">
    <source>
        <dbReference type="Proteomes" id="UP000037069"/>
    </source>
</evidence>
<accession>A0A0L0C8I5</accession>
<evidence type="ECO:0000256" key="3">
    <source>
        <dbReference type="ARBA" id="ARBA00022989"/>
    </source>
</evidence>
<dbReference type="PROSITE" id="PS50259">
    <property type="entry name" value="G_PROTEIN_RECEP_F3_4"/>
    <property type="match status" value="1"/>
</dbReference>
<evidence type="ECO:0000256" key="4">
    <source>
        <dbReference type="ARBA" id="ARBA00023136"/>
    </source>
</evidence>
<comment type="caution">
    <text evidence="8">The sequence shown here is derived from an EMBL/GenBank/DDBJ whole genome shotgun (WGS) entry which is preliminary data.</text>
</comment>
<dbReference type="GO" id="GO:0016020">
    <property type="term" value="C:membrane"/>
    <property type="evidence" value="ECO:0007669"/>
    <property type="project" value="UniProtKB-SubCell"/>
</dbReference>
<dbReference type="InterPro" id="IPR050726">
    <property type="entry name" value="mGluR"/>
</dbReference>
<feature type="transmembrane region" description="Helical" evidence="6">
    <location>
        <begin position="464"/>
        <end position="483"/>
    </location>
</feature>
<dbReference type="InterPro" id="IPR017978">
    <property type="entry name" value="GPCR_3_C"/>
</dbReference>
<dbReference type="PANTHER" id="PTHR24060">
    <property type="entry name" value="METABOTROPIC GLUTAMATE RECEPTOR"/>
    <property type="match status" value="1"/>
</dbReference>
<evidence type="ECO:0000256" key="6">
    <source>
        <dbReference type="SAM" id="Phobius"/>
    </source>
</evidence>
<dbReference type="Proteomes" id="UP000037069">
    <property type="component" value="Unassembled WGS sequence"/>
</dbReference>
<feature type="non-terminal residue" evidence="8">
    <location>
        <position position="1"/>
    </location>
</feature>
<dbReference type="CDD" id="cd13953">
    <property type="entry name" value="7tm_classC_mGluR-like"/>
    <property type="match status" value="1"/>
</dbReference>
<feature type="transmembrane region" description="Helical" evidence="6">
    <location>
        <begin position="395"/>
        <end position="417"/>
    </location>
</feature>
<evidence type="ECO:0000259" key="7">
    <source>
        <dbReference type="PROSITE" id="PS50259"/>
    </source>
</evidence>
<organism evidence="8 9">
    <name type="scientific">Lucilia cuprina</name>
    <name type="common">Green bottle fly</name>
    <name type="synonym">Australian sheep blowfly</name>
    <dbReference type="NCBI Taxonomy" id="7375"/>
    <lineage>
        <taxon>Eukaryota</taxon>
        <taxon>Metazoa</taxon>
        <taxon>Ecdysozoa</taxon>
        <taxon>Arthropoda</taxon>
        <taxon>Hexapoda</taxon>
        <taxon>Insecta</taxon>
        <taxon>Pterygota</taxon>
        <taxon>Neoptera</taxon>
        <taxon>Endopterygota</taxon>
        <taxon>Diptera</taxon>
        <taxon>Brachycera</taxon>
        <taxon>Muscomorpha</taxon>
        <taxon>Oestroidea</taxon>
        <taxon>Calliphoridae</taxon>
        <taxon>Luciliinae</taxon>
        <taxon>Lucilia</taxon>
    </lineage>
</organism>
<keyword evidence="2 6" id="KW-0812">Transmembrane</keyword>
<feature type="transmembrane region" description="Helical" evidence="6">
    <location>
        <begin position="553"/>
        <end position="572"/>
    </location>
</feature>
<protein>
    <recommendedName>
        <fullName evidence="7">G-protein coupled receptors family 3 profile domain-containing protein</fullName>
    </recommendedName>
</protein>
<dbReference type="OrthoDB" id="9880600at2759"/>
<reference evidence="8 9" key="1">
    <citation type="journal article" date="2015" name="Nat. Commun.">
        <title>Lucilia cuprina genome unlocks parasitic fly biology to underpin future interventions.</title>
        <authorList>
            <person name="Anstead C.A."/>
            <person name="Korhonen P.K."/>
            <person name="Young N.D."/>
            <person name="Hall R.S."/>
            <person name="Jex A.R."/>
            <person name="Murali S.C."/>
            <person name="Hughes D.S."/>
            <person name="Lee S.F."/>
            <person name="Perry T."/>
            <person name="Stroehlein A.J."/>
            <person name="Ansell B.R."/>
            <person name="Breugelmans B."/>
            <person name="Hofmann A."/>
            <person name="Qu J."/>
            <person name="Dugan S."/>
            <person name="Lee S.L."/>
            <person name="Chao H."/>
            <person name="Dinh H."/>
            <person name="Han Y."/>
            <person name="Doddapaneni H.V."/>
            <person name="Worley K.C."/>
            <person name="Muzny D.M."/>
            <person name="Ioannidis P."/>
            <person name="Waterhouse R.M."/>
            <person name="Zdobnov E.M."/>
            <person name="James P.J."/>
            <person name="Bagnall N.H."/>
            <person name="Kotze A.C."/>
            <person name="Gibbs R.A."/>
            <person name="Richards S."/>
            <person name="Batterham P."/>
            <person name="Gasser R.B."/>
        </authorList>
    </citation>
    <scope>NUCLEOTIDE SEQUENCE [LARGE SCALE GENOMIC DNA]</scope>
    <source>
        <strain evidence="8 9">LS</strain>
        <tissue evidence="8">Full body</tissue>
    </source>
</reference>
<keyword evidence="9" id="KW-1185">Reference proteome</keyword>
<dbReference type="AlphaFoldDB" id="A0A0L0C8I5"/>
<evidence type="ECO:0000256" key="2">
    <source>
        <dbReference type="ARBA" id="ARBA00022692"/>
    </source>
</evidence>
<dbReference type="GO" id="GO:0004930">
    <property type="term" value="F:G protein-coupled receptor activity"/>
    <property type="evidence" value="ECO:0007669"/>
    <property type="project" value="InterPro"/>
</dbReference>
<feature type="transmembrane region" description="Helical" evidence="6">
    <location>
        <begin position="584"/>
        <end position="609"/>
    </location>
</feature>
<dbReference type="Pfam" id="PF00003">
    <property type="entry name" value="7tm_3"/>
    <property type="match status" value="1"/>
</dbReference>
<evidence type="ECO:0000313" key="8">
    <source>
        <dbReference type="EMBL" id="KNC28542.1"/>
    </source>
</evidence>
<evidence type="ECO:0000256" key="5">
    <source>
        <dbReference type="ARBA" id="ARBA00023180"/>
    </source>
</evidence>
<comment type="subcellular location">
    <subcellularLocation>
        <location evidence="1">Membrane</location>
        <topology evidence="1">Multi-pass membrane protein</topology>
    </subcellularLocation>
</comment>
<gene>
    <name evidence="8" type="ORF">FF38_05686</name>
</gene>
<proteinExistence type="predicted"/>
<feature type="domain" description="G-protein coupled receptors family 3 profile" evidence="7">
    <location>
        <begin position="397"/>
        <end position="636"/>
    </location>
</feature>
<sequence>QQQDQQQKQATKCNFKCLASVEIFTVVVVVAAGIVDSLRSFVQCCNINAFAHVHQLGMVRHERRSMAATAISIMCAKRRKARCLRNSLISWFTLLVCLAQFHNVTLAFDDAELAHYANEADVAGVGRTAHEPRFGERLLPLRKKSNVNISGNNRNLLNKSLNQNNHAIISVSTENSVNSLLKRSNYIVSQDSDIKVRSNNKQVTNIKHNSDHNSLGSETEAFTLSVAALEEQSLETITPATTRKRQAKQLSRREDINVAEAVLVANVSKADRLVEMSTEFFVVPTSSTLPPASTLVPSRTGSKARGLPNFIQPSVTAPGGPRSVLIVAPKTAAGANSTATPPTIISTHLNFTGLRKEPWVVPVLVLASLTMLMMAAFEIFVLFKAWRTSPSRRHLFLGQMLLLGLFACAGLGAIITAQPSLLTCGTIRFGVGVAYALVFAALLVKCVFLISLNGGVYLPAPYQGLLLLFAVLIQVAIGAQWLITSPPELFTLSVPFGANSLLASTMTSQTDHTSSSSSFASMFHASASTDMYARITTAGTVLIPLCKTQFSEFLFSLIYIIFLIVFVSVLAIKSRGIRDNYREATYIGLAIGGAIPIWLGWMLCGLAVAERHKDACIAFGLVATSATVFLVMFMPKGRQLAAMGKEGLYVEDREEQFSSLSRGGSGYSPSFFHFKPIKYGVMGGGGGGFQNSASNSGNGVNMKHSSNGLNAGDRVALVTAAPPSYTRMYHYFPAHLTTHPFCFYPQPPPPPPLAPPTMTQLPAPPTLKQLGNSLSSMTQAHIAQTLRYPGLFIRPDETNLYTTLEPTLSSNPNVYFQRGGAVHPGMMY</sequence>